<keyword evidence="2" id="KW-0238">DNA-binding</keyword>
<evidence type="ECO:0000313" key="6">
    <source>
        <dbReference type="EMBL" id="CAI9106914.1"/>
    </source>
</evidence>
<dbReference type="SUPFAM" id="SSF101941">
    <property type="entry name" value="NAC domain"/>
    <property type="match status" value="1"/>
</dbReference>
<proteinExistence type="predicted"/>
<organism evidence="6 7">
    <name type="scientific">Oldenlandia corymbosa var. corymbosa</name>
    <dbReference type="NCBI Taxonomy" id="529605"/>
    <lineage>
        <taxon>Eukaryota</taxon>
        <taxon>Viridiplantae</taxon>
        <taxon>Streptophyta</taxon>
        <taxon>Embryophyta</taxon>
        <taxon>Tracheophyta</taxon>
        <taxon>Spermatophyta</taxon>
        <taxon>Magnoliopsida</taxon>
        <taxon>eudicotyledons</taxon>
        <taxon>Gunneridae</taxon>
        <taxon>Pentapetalae</taxon>
        <taxon>asterids</taxon>
        <taxon>lamiids</taxon>
        <taxon>Gentianales</taxon>
        <taxon>Rubiaceae</taxon>
        <taxon>Rubioideae</taxon>
        <taxon>Spermacoceae</taxon>
        <taxon>Hedyotis-Oldenlandia complex</taxon>
        <taxon>Oldenlandia</taxon>
    </lineage>
</organism>
<dbReference type="GO" id="GO:0006355">
    <property type="term" value="P:regulation of DNA-templated transcription"/>
    <property type="evidence" value="ECO:0007669"/>
    <property type="project" value="InterPro"/>
</dbReference>
<feature type="domain" description="NAC" evidence="5">
    <location>
        <begin position="1"/>
        <end position="107"/>
    </location>
</feature>
<keyword evidence="3" id="KW-0804">Transcription</keyword>
<dbReference type="InterPro" id="IPR036093">
    <property type="entry name" value="NAC_dom_sf"/>
</dbReference>
<keyword evidence="7" id="KW-1185">Reference proteome</keyword>
<evidence type="ECO:0000256" key="1">
    <source>
        <dbReference type="ARBA" id="ARBA00023015"/>
    </source>
</evidence>
<evidence type="ECO:0000259" key="5">
    <source>
        <dbReference type="PROSITE" id="PS51005"/>
    </source>
</evidence>
<dbReference type="PROSITE" id="PS51005">
    <property type="entry name" value="NAC"/>
    <property type="match status" value="1"/>
</dbReference>
<evidence type="ECO:0000313" key="7">
    <source>
        <dbReference type="Proteomes" id="UP001161247"/>
    </source>
</evidence>
<reference evidence="6" key="1">
    <citation type="submission" date="2023-03" db="EMBL/GenBank/DDBJ databases">
        <authorList>
            <person name="Julca I."/>
        </authorList>
    </citation>
    <scope>NUCLEOTIDE SEQUENCE</scope>
</reference>
<evidence type="ECO:0000256" key="2">
    <source>
        <dbReference type="ARBA" id="ARBA00023125"/>
    </source>
</evidence>
<evidence type="ECO:0000256" key="3">
    <source>
        <dbReference type="ARBA" id="ARBA00023163"/>
    </source>
</evidence>
<evidence type="ECO:0000256" key="4">
    <source>
        <dbReference type="ARBA" id="ARBA00023242"/>
    </source>
</evidence>
<dbReference type="EMBL" id="OX459122">
    <property type="protein sequence ID" value="CAI9106914.1"/>
    <property type="molecule type" value="Genomic_DNA"/>
</dbReference>
<dbReference type="GO" id="GO:0003677">
    <property type="term" value="F:DNA binding"/>
    <property type="evidence" value="ECO:0007669"/>
    <property type="project" value="UniProtKB-KW"/>
</dbReference>
<dbReference type="AlphaFoldDB" id="A0AAV1DIT5"/>
<dbReference type="Proteomes" id="UP001161247">
    <property type="component" value="Chromosome 5"/>
</dbReference>
<dbReference type="Gene3D" id="2.170.150.80">
    <property type="entry name" value="NAC domain"/>
    <property type="match status" value="1"/>
</dbReference>
<dbReference type="InterPro" id="IPR003441">
    <property type="entry name" value="NAC-dom"/>
</dbReference>
<keyword evidence="1" id="KW-0805">Transcription regulation</keyword>
<sequence>MSKSKLTVMADEDLTCTATAAVAFRNVGIPATKPLEEKCGSWGATTEKEAVLGDGGLIGYKRSFTFTFTFLDELPPLFSTLQWSMTEYSINPAAGHDDYVLCKIVRTNGYLVEISSDSDDDYDSGVRTTTKPRTSSISAGFQSWAPPLFLMLINATRVSILIVWSKTR</sequence>
<protein>
    <submittedName>
        <fullName evidence="6">OLC1v1006161C1</fullName>
    </submittedName>
</protein>
<name>A0AAV1DIT5_OLDCO</name>
<keyword evidence="4" id="KW-0539">Nucleus</keyword>
<gene>
    <name evidence="6" type="ORF">OLC1_LOCUS15347</name>
</gene>
<accession>A0AAV1DIT5</accession>